<feature type="transmembrane region" description="Helical" evidence="1">
    <location>
        <begin position="98"/>
        <end position="120"/>
    </location>
</feature>
<organism evidence="2 3">
    <name type="scientific">Xenorhabdus stockiae</name>
    <dbReference type="NCBI Taxonomy" id="351614"/>
    <lineage>
        <taxon>Bacteria</taxon>
        <taxon>Pseudomonadati</taxon>
        <taxon>Pseudomonadota</taxon>
        <taxon>Gammaproteobacteria</taxon>
        <taxon>Enterobacterales</taxon>
        <taxon>Morganellaceae</taxon>
        <taxon>Xenorhabdus</taxon>
    </lineage>
</organism>
<keyword evidence="1" id="KW-0472">Membrane</keyword>
<dbReference type="Proteomes" id="UP000222366">
    <property type="component" value="Unassembled WGS sequence"/>
</dbReference>
<keyword evidence="1" id="KW-1133">Transmembrane helix</keyword>
<feature type="transmembrane region" description="Helical" evidence="1">
    <location>
        <begin position="20"/>
        <end position="39"/>
    </location>
</feature>
<gene>
    <name evidence="2" type="ORF">Xsto_02867</name>
</gene>
<evidence type="ECO:0000313" key="2">
    <source>
        <dbReference type="EMBL" id="PHM64593.1"/>
    </source>
</evidence>
<protein>
    <submittedName>
        <fullName evidence="2">Uncharacterized protein</fullName>
    </submittedName>
</protein>
<accession>A0A2D0KMD1</accession>
<keyword evidence="3" id="KW-1185">Reference proteome</keyword>
<keyword evidence="1" id="KW-0812">Transmembrane</keyword>
<feature type="transmembrane region" description="Helical" evidence="1">
    <location>
        <begin position="173"/>
        <end position="194"/>
    </location>
</feature>
<comment type="caution">
    <text evidence="2">The sequence shown here is derived from an EMBL/GenBank/DDBJ whole genome shotgun (WGS) entry which is preliminary data.</text>
</comment>
<evidence type="ECO:0000313" key="3">
    <source>
        <dbReference type="Proteomes" id="UP000222366"/>
    </source>
</evidence>
<proteinExistence type="predicted"/>
<sequence length="396" mass="44206">MTSQTTEALKEIYQKISKRMVKLIPYLTILSGIMVWSYLNNIGRLDLLIDSFSINIGLIPLLISSVILSIAIVITLILPSSILIFHHSIFPDIIKKPIYMPLLGWGGSTLFLTLAFLPHVPCVKKIISPPSALLAITIIATLSFLMFISISLFKGDFKNNSISDKFKKVGQVLIATFIIVFATLSISLPVSLLLKNSTGEKIISLLIAWVFMIIFSLSSFLPAIVYFDDIKNAPSSSENRNGNIIPLAKKLSISVILTIITTSILFPNITSMLVNSSLYSIGIMDNKSHHFLIDGNKYQPNMFPQHLWMTSTTNKIEKSFFIYGIRIFSAGNKNLICPDSVGEFKKNINGRNYDLITSSDSEDSEKKLKNMTDTCVILNSDDAKQWDTFFKINSQN</sequence>
<dbReference type="RefSeq" id="WP_244590405.1">
    <property type="nucleotide sequence ID" value="NZ_CAWNRH010000101.1"/>
</dbReference>
<evidence type="ECO:0000256" key="1">
    <source>
        <dbReference type="SAM" id="Phobius"/>
    </source>
</evidence>
<feature type="transmembrane region" description="Helical" evidence="1">
    <location>
        <begin position="59"/>
        <end position="86"/>
    </location>
</feature>
<feature type="transmembrane region" description="Helical" evidence="1">
    <location>
        <begin position="132"/>
        <end position="153"/>
    </location>
</feature>
<name>A0A2D0KMD1_9GAMM</name>
<feature type="transmembrane region" description="Helical" evidence="1">
    <location>
        <begin position="247"/>
        <end position="266"/>
    </location>
</feature>
<feature type="transmembrane region" description="Helical" evidence="1">
    <location>
        <begin position="206"/>
        <end position="227"/>
    </location>
</feature>
<dbReference type="AlphaFoldDB" id="A0A2D0KMD1"/>
<dbReference type="EMBL" id="NJAJ01000027">
    <property type="protein sequence ID" value="PHM64593.1"/>
    <property type="molecule type" value="Genomic_DNA"/>
</dbReference>
<reference evidence="2 3" key="1">
    <citation type="journal article" date="2017" name="Nat. Microbiol.">
        <title>Natural product diversity associated with the nematode symbionts Photorhabdus and Xenorhabdus.</title>
        <authorList>
            <person name="Tobias N.J."/>
            <person name="Wolff H."/>
            <person name="Djahanschiri B."/>
            <person name="Grundmann F."/>
            <person name="Kronenwerth M."/>
            <person name="Shi Y.M."/>
            <person name="Simonyi S."/>
            <person name="Grun P."/>
            <person name="Shapiro-Ilan D."/>
            <person name="Pidot S.J."/>
            <person name="Stinear T.P."/>
            <person name="Ebersberger I."/>
            <person name="Bode H.B."/>
        </authorList>
    </citation>
    <scope>NUCLEOTIDE SEQUENCE [LARGE SCALE GENOMIC DNA]</scope>
    <source>
        <strain evidence="2 3">DSM 17904</strain>
    </source>
</reference>